<reference evidence="3" key="1">
    <citation type="submission" date="2021-01" db="EMBL/GenBank/DDBJ databases">
        <title>Whole genome shotgun sequence of Virgisporangium aliadipatigenens NBRC 105644.</title>
        <authorList>
            <person name="Komaki H."/>
            <person name="Tamura T."/>
        </authorList>
    </citation>
    <scope>NUCLEOTIDE SEQUENCE</scope>
    <source>
        <strain evidence="3">NBRC 105644</strain>
    </source>
</reference>
<dbReference type="InterPro" id="IPR001633">
    <property type="entry name" value="EAL_dom"/>
</dbReference>
<gene>
    <name evidence="3" type="primary">yuxH</name>
    <name evidence="3" type="ORF">Val02_55700</name>
</gene>
<dbReference type="Gene3D" id="3.20.20.450">
    <property type="entry name" value="EAL domain"/>
    <property type="match status" value="1"/>
</dbReference>
<evidence type="ECO:0000259" key="2">
    <source>
        <dbReference type="PROSITE" id="PS51833"/>
    </source>
</evidence>
<dbReference type="Proteomes" id="UP000619260">
    <property type="component" value="Unassembled WGS sequence"/>
</dbReference>
<feature type="domain" description="HDOD" evidence="2">
    <location>
        <begin position="210"/>
        <end position="394"/>
    </location>
</feature>
<dbReference type="RefSeq" id="WP_239153378.1">
    <property type="nucleotide sequence ID" value="NZ_BOPF01000022.1"/>
</dbReference>
<name>A0A8J4DSG9_9ACTN</name>
<dbReference type="InterPro" id="IPR035919">
    <property type="entry name" value="EAL_sf"/>
</dbReference>
<dbReference type="InterPro" id="IPR014408">
    <property type="entry name" value="dGMP_Pdiesterase_EAL/HD-GYP"/>
</dbReference>
<comment type="caution">
    <text evidence="3">The sequence shown here is derived from an EMBL/GenBank/DDBJ whole genome shotgun (WGS) entry which is preliminary data.</text>
</comment>
<dbReference type="Pfam" id="PF00563">
    <property type="entry name" value="EAL"/>
    <property type="match status" value="1"/>
</dbReference>
<accession>A0A8J4DSG9</accession>
<dbReference type="EMBL" id="BOPF01000022">
    <property type="protein sequence ID" value="GIJ48684.1"/>
    <property type="molecule type" value="Genomic_DNA"/>
</dbReference>
<feature type="domain" description="EAL" evidence="1">
    <location>
        <begin position="1"/>
        <end position="216"/>
    </location>
</feature>
<evidence type="ECO:0000313" key="4">
    <source>
        <dbReference type="Proteomes" id="UP000619260"/>
    </source>
</evidence>
<dbReference type="Pfam" id="PF08668">
    <property type="entry name" value="HDOD"/>
    <property type="match status" value="1"/>
</dbReference>
<dbReference type="PROSITE" id="PS51833">
    <property type="entry name" value="HDOD"/>
    <property type="match status" value="1"/>
</dbReference>
<keyword evidence="4" id="KW-1185">Reference proteome</keyword>
<dbReference type="PANTHER" id="PTHR33525:SF4">
    <property type="entry name" value="CYCLIC DI-GMP PHOSPHODIESTERASE CDGJ"/>
    <property type="match status" value="1"/>
</dbReference>
<keyword evidence="3" id="KW-0808">Transferase</keyword>
<protein>
    <submittedName>
        <fullName evidence="3">Histidine kinase</fullName>
    </submittedName>
</protein>
<dbReference type="PIRSF" id="PIRSF003180">
    <property type="entry name" value="DiGMPpdiest_YuxH"/>
    <property type="match status" value="1"/>
</dbReference>
<sequence length="426" mass="46331">MTSVTSTGNESQLVHIGRQAIYDRTGEVVGYELLFRGGSEATEAHRRNAYATSQVIVNAFAEFGLEQLVGDRPCFLNLTREFLVGDLPLPFGPEQVVLEVLETVDVDDDVYAGVTMLSEQGYLIALDDFVLGEGHDKLLGLASFVKLDLLDVEADTVASTVAEVRKHKHIKLVAERIESSHHRALAHDLGFDLFQGHIFGRPQTLTAVSLNPSRMRRLELFGALTASDIQMQQVVQIVTTDPALSYRVLQATNSASVGLARKVSSVHEAITMLGIDRIRQWVALMLVSDISEATEEQLSTMMSRAKLCQMIAERLDVPTDSAFTVGLLAGVAELVAEPLGELLVRLPVSTEITDALLHGRGRLGQVLSMVRAYEQSDLPALKTGPVSSAEMARAYLSALGWSQRTMAGALSTQRRRPPRPASVAGS</sequence>
<evidence type="ECO:0000313" key="3">
    <source>
        <dbReference type="EMBL" id="GIJ48684.1"/>
    </source>
</evidence>
<organism evidence="3 4">
    <name type="scientific">Virgisporangium aliadipatigenens</name>
    <dbReference type="NCBI Taxonomy" id="741659"/>
    <lineage>
        <taxon>Bacteria</taxon>
        <taxon>Bacillati</taxon>
        <taxon>Actinomycetota</taxon>
        <taxon>Actinomycetes</taxon>
        <taxon>Micromonosporales</taxon>
        <taxon>Micromonosporaceae</taxon>
        <taxon>Virgisporangium</taxon>
    </lineage>
</organism>
<dbReference type="PROSITE" id="PS50883">
    <property type="entry name" value="EAL"/>
    <property type="match status" value="1"/>
</dbReference>
<dbReference type="Gene3D" id="1.10.3210.10">
    <property type="entry name" value="Hypothetical protein af1432"/>
    <property type="match status" value="1"/>
</dbReference>
<dbReference type="InterPro" id="IPR013976">
    <property type="entry name" value="HDOD"/>
</dbReference>
<dbReference type="InterPro" id="IPR052340">
    <property type="entry name" value="RNase_Y/CdgJ"/>
</dbReference>
<evidence type="ECO:0000259" key="1">
    <source>
        <dbReference type="PROSITE" id="PS50883"/>
    </source>
</evidence>
<dbReference type="AlphaFoldDB" id="A0A8J4DSG9"/>
<proteinExistence type="predicted"/>
<dbReference type="GO" id="GO:0016301">
    <property type="term" value="F:kinase activity"/>
    <property type="evidence" value="ECO:0007669"/>
    <property type="project" value="UniProtKB-KW"/>
</dbReference>
<dbReference type="PANTHER" id="PTHR33525">
    <property type="match status" value="1"/>
</dbReference>
<dbReference type="SMART" id="SM00052">
    <property type="entry name" value="EAL"/>
    <property type="match status" value="1"/>
</dbReference>
<keyword evidence="3" id="KW-0418">Kinase</keyword>
<dbReference type="SUPFAM" id="SSF141868">
    <property type="entry name" value="EAL domain-like"/>
    <property type="match status" value="1"/>
</dbReference>
<dbReference type="SUPFAM" id="SSF109604">
    <property type="entry name" value="HD-domain/PDEase-like"/>
    <property type="match status" value="1"/>
</dbReference>